<reference evidence="2 3" key="1">
    <citation type="submission" date="2024-03" db="EMBL/GenBank/DDBJ databases">
        <title>First Report of Pectobacterium brasiliscabiei causing potato scab in china.</title>
        <authorList>
            <person name="Handique U."/>
        </authorList>
    </citation>
    <scope>NUCLEOTIDE SEQUENCE [LARGE SCALE GENOMIC DNA]</scope>
    <source>
        <strain evidence="2 3">ZRIMU1503</strain>
    </source>
</reference>
<comment type="caution">
    <text evidence="2">The sequence shown here is derived from an EMBL/GenBank/DDBJ whole genome shotgun (WGS) entry which is preliminary data.</text>
</comment>
<dbReference type="InterPro" id="IPR016772">
    <property type="entry name" value="UCP020408"/>
</dbReference>
<dbReference type="Pfam" id="PF10087">
    <property type="entry name" value="DUF2325"/>
    <property type="match status" value="1"/>
</dbReference>
<evidence type="ECO:0000256" key="1">
    <source>
        <dbReference type="ARBA" id="ARBA00007189"/>
    </source>
</evidence>
<dbReference type="Proteomes" id="UP001365781">
    <property type="component" value="Unassembled WGS sequence"/>
</dbReference>
<protein>
    <submittedName>
        <fullName evidence="2">DUF2325 domain-containing protein</fullName>
    </submittedName>
</protein>
<feature type="non-terminal residue" evidence="2">
    <location>
        <position position="1"/>
    </location>
</feature>
<keyword evidence="3" id="KW-1185">Reference proteome</keyword>
<dbReference type="RefSeq" id="WP_336559153.1">
    <property type="nucleotide sequence ID" value="NZ_JBBAYM010000407.1"/>
</dbReference>
<gene>
    <name evidence="2" type="ORF">WB403_50100</name>
</gene>
<dbReference type="EMBL" id="JBBAYM010000407">
    <property type="protein sequence ID" value="MEI5617265.1"/>
    <property type="molecule type" value="Genomic_DNA"/>
</dbReference>
<evidence type="ECO:0000313" key="2">
    <source>
        <dbReference type="EMBL" id="MEI5617265.1"/>
    </source>
</evidence>
<comment type="similarity">
    <text evidence="1">Belongs to the UPF0751 family.</text>
</comment>
<sequence length="76" mass="8004">RFLHHDGGVEDSMGLLGSLVSRATVALFAVDCVSHDAALQVKRLCRQGSKPYVPMRSLSLAATVGALEQLVAVAGR</sequence>
<accession>A0ABU8GVP2</accession>
<name>A0ABU8GVP2_9ACTN</name>
<evidence type="ECO:0000313" key="3">
    <source>
        <dbReference type="Proteomes" id="UP001365781"/>
    </source>
</evidence>
<proteinExistence type="inferred from homology"/>
<organism evidence="2 3">
    <name type="scientific">Streptomyces brasiliscabiei</name>
    <dbReference type="NCBI Taxonomy" id="2736302"/>
    <lineage>
        <taxon>Bacteria</taxon>
        <taxon>Bacillati</taxon>
        <taxon>Actinomycetota</taxon>
        <taxon>Actinomycetes</taxon>
        <taxon>Kitasatosporales</taxon>
        <taxon>Streptomycetaceae</taxon>
        <taxon>Streptomyces</taxon>
    </lineage>
</organism>